<dbReference type="HOGENOM" id="CLU_066245_0_0_6"/>
<dbReference type="EMBL" id="CP002776">
    <property type="protein sequence ID" value="AEG31930.1"/>
    <property type="molecule type" value="Genomic_DNA"/>
</dbReference>
<gene>
    <name evidence="6" type="ordered locus">Thicy_1163</name>
</gene>
<evidence type="ECO:0000256" key="3">
    <source>
        <dbReference type="ARBA" id="ARBA00022840"/>
    </source>
</evidence>
<dbReference type="AlphaFoldDB" id="F6D8S9"/>
<dbReference type="GO" id="GO:0005524">
    <property type="term" value="F:ATP binding"/>
    <property type="evidence" value="ECO:0007669"/>
    <property type="project" value="UniProtKB-KW"/>
</dbReference>
<keyword evidence="5" id="KW-0479">Metal-binding</keyword>
<dbReference type="Pfam" id="PF01812">
    <property type="entry name" value="5-FTHF_cyc-lig"/>
    <property type="match status" value="1"/>
</dbReference>
<dbReference type="Proteomes" id="UP000009232">
    <property type="component" value="Chromosome"/>
</dbReference>
<evidence type="ECO:0000313" key="6">
    <source>
        <dbReference type="EMBL" id="AEG31930.1"/>
    </source>
</evidence>
<dbReference type="EC" id="6.3.3.2" evidence="5"/>
<accession>F6D8S9</accession>
<comment type="similarity">
    <text evidence="1 5">Belongs to the 5-formyltetrahydrofolate cyclo-ligase family.</text>
</comment>
<comment type="cofactor">
    <cofactor evidence="5">
        <name>Mg(2+)</name>
        <dbReference type="ChEBI" id="CHEBI:18420"/>
    </cofactor>
</comment>
<dbReference type="InterPro" id="IPR024185">
    <property type="entry name" value="FTHF_cligase-like_sf"/>
</dbReference>
<evidence type="ECO:0000256" key="1">
    <source>
        <dbReference type="ARBA" id="ARBA00010638"/>
    </source>
</evidence>
<dbReference type="InterPro" id="IPR002698">
    <property type="entry name" value="FTHF_cligase"/>
</dbReference>
<dbReference type="SUPFAM" id="SSF100950">
    <property type="entry name" value="NagB/RpiA/CoA transferase-like"/>
    <property type="match status" value="1"/>
</dbReference>
<dbReference type="NCBIfam" id="TIGR02727">
    <property type="entry name" value="MTHFS_bact"/>
    <property type="match status" value="1"/>
</dbReference>
<dbReference type="eggNOG" id="COG0212">
    <property type="taxonomic scope" value="Bacteria"/>
</dbReference>
<protein>
    <recommendedName>
        <fullName evidence="5">5-formyltetrahydrofolate cyclo-ligase</fullName>
        <ecNumber evidence="5">6.3.3.2</ecNumber>
    </recommendedName>
</protein>
<dbReference type="PIRSF" id="PIRSF006806">
    <property type="entry name" value="FTHF_cligase"/>
    <property type="match status" value="1"/>
</dbReference>
<dbReference type="GO" id="GO:0009396">
    <property type="term" value="P:folic acid-containing compound biosynthetic process"/>
    <property type="evidence" value="ECO:0007669"/>
    <property type="project" value="TreeGrafter"/>
</dbReference>
<keyword evidence="2 4" id="KW-0547">Nucleotide-binding</keyword>
<dbReference type="GO" id="GO:0030272">
    <property type="term" value="F:5-formyltetrahydrofolate cyclo-ligase activity"/>
    <property type="evidence" value="ECO:0007669"/>
    <property type="project" value="UniProtKB-EC"/>
</dbReference>
<keyword evidence="7" id="KW-1185">Reference proteome</keyword>
<dbReference type="PANTHER" id="PTHR23407">
    <property type="entry name" value="ATPASE INHIBITOR/5-FORMYLTETRAHYDROFOLATE CYCLO-LIGASE"/>
    <property type="match status" value="1"/>
</dbReference>
<dbReference type="GO" id="GO:0046872">
    <property type="term" value="F:metal ion binding"/>
    <property type="evidence" value="ECO:0007669"/>
    <property type="project" value="UniProtKB-KW"/>
</dbReference>
<evidence type="ECO:0000256" key="2">
    <source>
        <dbReference type="ARBA" id="ARBA00022741"/>
    </source>
</evidence>
<keyword evidence="3 4" id="KW-0067">ATP-binding</keyword>
<organism evidence="6 7">
    <name type="scientific">Thiomicrospira cyclica (strain DSM 14477 / JCM 11371 / ALM1)</name>
    <name type="common">Thioalkalimicrobium cyclicum</name>
    <dbReference type="NCBI Taxonomy" id="717773"/>
    <lineage>
        <taxon>Bacteria</taxon>
        <taxon>Pseudomonadati</taxon>
        <taxon>Pseudomonadota</taxon>
        <taxon>Gammaproteobacteria</taxon>
        <taxon>Thiotrichales</taxon>
        <taxon>Piscirickettsiaceae</taxon>
        <taxon>Thiomicrospira</taxon>
    </lineage>
</organism>
<dbReference type="RefSeq" id="WP_013835706.1">
    <property type="nucleotide sequence ID" value="NC_015581.1"/>
</dbReference>
<dbReference type="PANTHER" id="PTHR23407:SF1">
    <property type="entry name" value="5-FORMYLTETRAHYDROFOLATE CYCLO-LIGASE"/>
    <property type="match status" value="1"/>
</dbReference>
<reference evidence="6 7" key="1">
    <citation type="submission" date="2011-05" db="EMBL/GenBank/DDBJ databases">
        <title>Complete sequence of Thioalkalimicrobium cyclicum ALM1.</title>
        <authorList>
            <consortium name="US DOE Joint Genome Institute"/>
            <person name="Lucas S."/>
            <person name="Han J."/>
            <person name="Lapidus A."/>
            <person name="Cheng J.-F."/>
            <person name="Goodwin L."/>
            <person name="Pitluck S."/>
            <person name="Peters L."/>
            <person name="Mikhailova N."/>
            <person name="Davenport K."/>
            <person name="Han C."/>
            <person name="Tapia R."/>
            <person name="Land M."/>
            <person name="Hauser L."/>
            <person name="Kyrpides N."/>
            <person name="Ivanova N."/>
            <person name="Pagani I."/>
            <person name="Kappler U."/>
            <person name="Woyke T."/>
        </authorList>
    </citation>
    <scope>NUCLEOTIDE SEQUENCE [LARGE SCALE GENOMIC DNA]</scope>
    <source>
        <strain evidence="7">DSM 14477 / JCM 11371 / ALM1</strain>
    </source>
</reference>
<feature type="binding site" evidence="4">
    <location>
        <begin position="144"/>
        <end position="152"/>
    </location>
    <ligand>
        <name>ATP</name>
        <dbReference type="ChEBI" id="CHEBI:30616"/>
    </ligand>
</feature>
<keyword evidence="5" id="KW-0460">Magnesium</keyword>
<evidence type="ECO:0000313" key="7">
    <source>
        <dbReference type="Proteomes" id="UP000009232"/>
    </source>
</evidence>
<sequence>MNLTSSQHRQSIRQLRQQLSPDDQRQHFLQAFQHFKIYWPWLSPRANSDKKAIFLGFIANDGELATTELLNWVAAQPNWQLALPVMGEEPGEMHCVLWDGHSSLQPNQWGILEPCLNEVQVRVAIEEVSCVLMPLVAFDQHGNRLGMGGGFYDRLLAGLVNLPIEQRPWLLGWAHSLQQVDPIQPEPWDVALDACVTEDGLHIFTPSA</sequence>
<comment type="catalytic activity">
    <reaction evidence="5">
        <text>(6S)-5-formyl-5,6,7,8-tetrahydrofolate + ATP = (6R)-5,10-methenyltetrahydrofolate + ADP + phosphate</text>
        <dbReference type="Rhea" id="RHEA:10488"/>
        <dbReference type="ChEBI" id="CHEBI:30616"/>
        <dbReference type="ChEBI" id="CHEBI:43474"/>
        <dbReference type="ChEBI" id="CHEBI:57455"/>
        <dbReference type="ChEBI" id="CHEBI:57457"/>
        <dbReference type="ChEBI" id="CHEBI:456216"/>
        <dbReference type="EC" id="6.3.3.2"/>
    </reaction>
</comment>
<evidence type="ECO:0000256" key="5">
    <source>
        <dbReference type="RuleBase" id="RU361279"/>
    </source>
</evidence>
<feature type="binding site" evidence="4">
    <location>
        <position position="63"/>
    </location>
    <ligand>
        <name>substrate</name>
    </ligand>
</feature>
<dbReference type="OrthoDB" id="9801938at2"/>
<keyword evidence="6" id="KW-0436">Ligase</keyword>
<dbReference type="Gene3D" id="3.40.50.10420">
    <property type="entry name" value="NagB/RpiA/CoA transferase-like"/>
    <property type="match status" value="1"/>
</dbReference>
<dbReference type="GO" id="GO:0035999">
    <property type="term" value="P:tetrahydrofolate interconversion"/>
    <property type="evidence" value="ECO:0007669"/>
    <property type="project" value="TreeGrafter"/>
</dbReference>
<dbReference type="KEGG" id="tcy:Thicy_1163"/>
<evidence type="ECO:0000256" key="4">
    <source>
        <dbReference type="PIRSR" id="PIRSR006806-1"/>
    </source>
</evidence>
<proteinExistence type="inferred from homology"/>
<dbReference type="STRING" id="717773.Thicy_1163"/>
<feature type="binding site" evidence="4">
    <location>
        <position position="58"/>
    </location>
    <ligand>
        <name>substrate</name>
    </ligand>
</feature>
<name>F6D8S9_THICA</name>
<dbReference type="InterPro" id="IPR037171">
    <property type="entry name" value="NagB/RpiA_transferase-like"/>
</dbReference>